<dbReference type="GO" id="GO:0032259">
    <property type="term" value="P:methylation"/>
    <property type="evidence" value="ECO:0007669"/>
    <property type="project" value="UniProtKB-KW"/>
</dbReference>
<dbReference type="Pfam" id="PF00145">
    <property type="entry name" value="DNA_methylase"/>
    <property type="match status" value="1"/>
</dbReference>
<dbReference type="InterPro" id="IPR029063">
    <property type="entry name" value="SAM-dependent_MTases_sf"/>
</dbReference>
<dbReference type="InterPro" id="IPR050750">
    <property type="entry name" value="C5-MTase"/>
</dbReference>
<evidence type="ECO:0000313" key="9">
    <source>
        <dbReference type="EMBL" id="KAB2810401.1"/>
    </source>
</evidence>
<dbReference type="InterPro" id="IPR018117">
    <property type="entry name" value="C5_DNA_meth_AS"/>
</dbReference>
<sequence length="445" mass="50406">MRGKLKVAELFAGVGGFRLGLEGQPIEDGKPNTKSKFKVVFSNQWEPSTKRQHANEVYEVRFGPEGHNGNDISEVPTEEIPDHDLLVGGFPCQDYSVATTLRSSKGLQGKKGVLWWQIERILNEKGDKRPKYLFLENVDRLVKSPADQRGRDFAVMLASLGKLGYAVEWRVINAADYGMPQRRRRIFILGYLKGTKLYKELEKDGMQMWLHKSGLFQEAFPAEVLSKGIEEPIELSGELDEISMEFNKGARRTKPSPFKKSGVYLNGQYLTYEVEPDFEGERTLLKDILQAPKDVPEEYIIAKSKSLAKLLSEDKDPSPALLNKYPDLKRWLHEKGAKKKTKVNRDGFEYVFAEGKMMFPDPLERPSRTIITGEGGKSPSRFKHVVLAGDTLRRLTPIELERLNMFPDNHTLIDGMIDTKRAFFMGNALVVGVVEKVGTVLSKRI</sequence>
<evidence type="ECO:0000256" key="6">
    <source>
        <dbReference type="PROSITE-ProRule" id="PRU01016"/>
    </source>
</evidence>
<dbReference type="PROSITE" id="PS51679">
    <property type="entry name" value="SAM_MT_C5"/>
    <property type="match status" value="1"/>
</dbReference>
<evidence type="ECO:0000256" key="8">
    <source>
        <dbReference type="RuleBase" id="RU000417"/>
    </source>
</evidence>
<comment type="caution">
    <text evidence="9">The sequence shown here is derived from an EMBL/GenBank/DDBJ whole genome shotgun (WGS) entry which is preliminary data.</text>
</comment>
<keyword evidence="3 6" id="KW-0949">S-adenosyl-L-methionine</keyword>
<comment type="similarity">
    <text evidence="6 7">Belongs to the class I-like SAM-binding methyltransferase superfamily. C5-methyltransferase family.</text>
</comment>
<name>A0A6N6RJ72_9FLAO</name>
<protein>
    <recommendedName>
        <fullName evidence="8">Cytosine-specific methyltransferase</fullName>
        <ecNumber evidence="8">2.1.1.37</ecNumber>
    </recommendedName>
</protein>
<dbReference type="PANTHER" id="PTHR46098">
    <property type="entry name" value="TRNA (CYTOSINE(38)-C(5))-METHYLTRANSFERASE"/>
    <property type="match status" value="1"/>
</dbReference>
<keyword evidence="10" id="KW-1185">Reference proteome</keyword>
<dbReference type="EC" id="2.1.1.37" evidence="8"/>
<evidence type="ECO:0000256" key="1">
    <source>
        <dbReference type="ARBA" id="ARBA00022603"/>
    </source>
</evidence>
<accession>A0A6N6RJ72</accession>
<evidence type="ECO:0000256" key="2">
    <source>
        <dbReference type="ARBA" id="ARBA00022679"/>
    </source>
</evidence>
<dbReference type="GO" id="GO:0003886">
    <property type="term" value="F:DNA (cytosine-5-)-methyltransferase activity"/>
    <property type="evidence" value="ECO:0007669"/>
    <property type="project" value="UniProtKB-EC"/>
</dbReference>
<dbReference type="AlphaFoldDB" id="A0A6N6RJ72"/>
<dbReference type="GO" id="GO:0009307">
    <property type="term" value="P:DNA restriction-modification system"/>
    <property type="evidence" value="ECO:0007669"/>
    <property type="project" value="UniProtKB-KW"/>
</dbReference>
<keyword evidence="2 6" id="KW-0808">Transferase</keyword>
<keyword evidence="4" id="KW-0680">Restriction system</keyword>
<evidence type="ECO:0000256" key="7">
    <source>
        <dbReference type="RuleBase" id="RU000416"/>
    </source>
</evidence>
<keyword evidence="1 6" id="KW-0489">Methyltransferase</keyword>
<dbReference type="Gene3D" id="3.40.50.150">
    <property type="entry name" value="Vaccinia Virus protein VP39"/>
    <property type="match status" value="2"/>
</dbReference>
<evidence type="ECO:0000256" key="3">
    <source>
        <dbReference type="ARBA" id="ARBA00022691"/>
    </source>
</evidence>
<dbReference type="NCBIfam" id="TIGR00675">
    <property type="entry name" value="dcm"/>
    <property type="match status" value="1"/>
</dbReference>
<reference evidence="9 10" key="1">
    <citation type="submission" date="2019-09" db="EMBL/GenBank/DDBJ databases">
        <title>Genomes of family Cryomorphaceae.</title>
        <authorList>
            <person name="Bowman J.P."/>
        </authorList>
    </citation>
    <scope>NUCLEOTIDE SEQUENCE [LARGE SCALE GENOMIC DNA]</scope>
    <source>
        <strain evidence="9 10">LMG 25704</strain>
    </source>
</reference>
<dbReference type="SUPFAM" id="SSF53335">
    <property type="entry name" value="S-adenosyl-L-methionine-dependent methyltransferases"/>
    <property type="match status" value="1"/>
</dbReference>
<feature type="active site" evidence="6">
    <location>
        <position position="92"/>
    </location>
</feature>
<evidence type="ECO:0000256" key="4">
    <source>
        <dbReference type="ARBA" id="ARBA00022747"/>
    </source>
</evidence>
<proteinExistence type="inferred from homology"/>
<dbReference type="RefSeq" id="WP_151667190.1">
    <property type="nucleotide sequence ID" value="NZ_WBVO01000004.1"/>
</dbReference>
<evidence type="ECO:0000313" key="10">
    <source>
        <dbReference type="Proteomes" id="UP000468650"/>
    </source>
</evidence>
<dbReference type="Proteomes" id="UP000468650">
    <property type="component" value="Unassembled WGS sequence"/>
</dbReference>
<comment type="catalytic activity">
    <reaction evidence="5 8">
        <text>a 2'-deoxycytidine in DNA + S-adenosyl-L-methionine = a 5-methyl-2'-deoxycytidine in DNA + S-adenosyl-L-homocysteine + H(+)</text>
        <dbReference type="Rhea" id="RHEA:13681"/>
        <dbReference type="Rhea" id="RHEA-COMP:11369"/>
        <dbReference type="Rhea" id="RHEA-COMP:11370"/>
        <dbReference type="ChEBI" id="CHEBI:15378"/>
        <dbReference type="ChEBI" id="CHEBI:57856"/>
        <dbReference type="ChEBI" id="CHEBI:59789"/>
        <dbReference type="ChEBI" id="CHEBI:85452"/>
        <dbReference type="ChEBI" id="CHEBI:85454"/>
        <dbReference type="EC" id="2.1.1.37"/>
    </reaction>
</comment>
<dbReference type="Gene3D" id="3.90.120.10">
    <property type="entry name" value="DNA Methylase, subunit A, domain 2"/>
    <property type="match status" value="1"/>
</dbReference>
<dbReference type="PROSITE" id="PS00094">
    <property type="entry name" value="C5_MTASE_1"/>
    <property type="match status" value="1"/>
</dbReference>
<organism evidence="9 10">
    <name type="scientific">Phaeocystidibacter luteus</name>
    <dbReference type="NCBI Taxonomy" id="911197"/>
    <lineage>
        <taxon>Bacteria</taxon>
        <taxon>Pseudomonadati</taxon>
        <taxon>Bacteroidota</taxon>
        <taxon>Flavobacteriia</taxon>
        <taxon>Flavobacteriales</taxon>
        <taxon>Phaeocystidibacteraceae</taxon>
        <taxon>Phaeocystidibacter</taxon>
    </lineage>
</organism>
<dbReference type="InterPro" id="IPR001525">
    <property type="entry name" value="C5_MeTfrase"/>
</dbReference>
<dbReference type="PRINTS" id="PR00105">
    <property type="entry name" value="C5METTRFRASE"/>
</dbReference>
<dbReference type="EMBL" id="WBVO01000004">
    <property type="protein sequence ID" value="KAB2810401.1"/>
    <property type="molecule type" value="Genomic_DNA"/>
</dbReference>
<dbReference type="PANTHER" id="PTHR46098:SF1">
    <property type="entry name" value="TRNA (CYTOSINE(38)-C(5))-METHYLTRANSFERASE"/>
    <property type="match status" value="1"/>
</dbReference>
<dbReference type="OrthoDB" id="32195at2"/>
<gene>
    <name evidence="9" type="primary">dcm</name>
    <name evidence="9" type="ORF">F8C67_07375</name>
</gene>
<evidence type="ECO:0000256" key="5">
    <source>
        <dbReference type="ARBA" id="ARBA00047422"/>
    </source>
</evidence>